<protein>
    <submittedName>
        <fullName evidence="10">GlnD PII-uridylyltransferase</fullName>
    </submittedName>
</protein>
<feature type="region of interest" description="Disordered" evidence="7">
    <location>
        <begin position="1"/>
        <end position="30"/>
    </location>
</feature>
<evidence type="ECO:0000259" key="9">
    <source>
        <dbReference type="Pfam" id="PF08335"/>
    </source>
</evidence>
<dbReference type="EMBL" id="FZQA01000002">
    <property type="protein sequence ID" value="SNT72483.1"/>
    <property type="molecule type" value="Genomic_DNA"/>
</dbReference>
<dbReference type="InterPro" id="IPR043519">
    <property type="entry name" value="NT_sf"/>
</dbReference>
<dbReference type="InterPro" id="IPR013546">
    <property type="entry name" value="PII_UdlTrfase/GS_AdlTrfase"/>
</dbReference>
<keyword evidence="6" id="KW-0511">Multifunctional enzyme</keyword>
<gene>
    <name evidence="10" type="ORF">SAMN06297382_1529</name>
</gene>
<proteinExistence type="predicted"/>
<dbReference type="SUPFAM" id="SSF81593">
    <property type="entry name" value="Nucleotidyltransferase substrate binding subunit/domain"/>
    <property type="match status" value="1"/>
</dbReference>
<reference evidence="10 11" key="1">
    <citation type="submission" date="2017-07" db="EMBL/GenBank/DDBJ databases">
        <authorList>
            <person name="Sun Z.S."/>
            <person name="Albrecht U."/>
            <person name="Echele G."/>
            <person name="Lee C.C."/>
        </authorList>
    </citation>
    <scope>NUCLEOTIDE SEQUENCE [LARGE SCALE GENOMIC DNA]</scope>
    <source>
        <strain evidence="10 11">CGMCC 1.12710</strain>
    </source>
</reference>
<dbReference type="InterPro" id="IPR023057">
    <property type="entry name" value="GlnE"/>
</dbReference>
<evidence type="ECO:0000313" key="11">
    <source>
        <dbReference type="Proteomes" id="UP000198346"/>
    </source>
</evidence>
<evidence type="ECO:0000313" key="10">
    <source>
        <dbReference type="EMBL" id="SNT72483.1"/>
    </source>
</evidence>
<dbReference type="Pfam" id="PF03710">
    <property type="entry name" value="GlnE"/>
    <property type="match status" value="1"/>
</dbReference>
<feature type="compositionally biased region" description="Basic and acidic residues" evidence="7">
    <location>
        <begin position="7"/>
        <end position="28"/>
    </location>
</feature>
<keyword evidence="3" id="KW-0547">Nucleotide-binding</keyword>
<evidence type="ECO:0000256" key="4">
    <source>
        <dbReference type="ARBA" id="ARBA00022840"/>
    </source>
</evidence>
<dbReference type="PANTHER" id="PTHR30621:SF0">
    <property type="entry name" value="BIFUNCTIONAL GLUTAMINE SYNTHETASE ADENYLYLTRANSFERASE_ADENYLYL-REMOVING ENZYME"/>
    <property type="match status" value="1"/>
</dbReference>
<dbReference type="Proteomes" id="UP000198346">
    <property type="component" value="Unassembled WGS sequence"/>
</dbReference>
<keyword evidence="5" id="KW-0460">Magnesium</keyword>
<dbReference type="GO" id="GO:0005524">
    <property type="term" value="F:ATP binding"/>
    <property type="evidence" value="ECO:0007669"/>
    <property type="project" value="UniProtKB-KW"/>
</dbReference>
<sequence>MSSPPRHAAESRPESSRCPEPGADRLDPARAAAGAARWRRALAEALGEDPGARLDRPDRILTMLKVFGLTRRLADLCLKHPVAAADTLIEGPSSVLAEAARDLSALSGGVGGAEALYGALAPLKSRADIAIGLAELSGVWTAREATGARADFAERLVETALAWLLRAAVNRGELAAEADAPGAGVFALAGGDFAHEDLAPYGPMELAVIYDEKRFTGPAARMAERAFVRVGAELREAFEGKPGDYPIFTLKTPFGSGVSGAGLVESQSRAVTTLSAPPQGALRAWLATARVVAGDRRAGGVFLESVEETAWRGLNGLDEEKRALLRRQSDDPRSAFRAIADLFRWSFGAARPVFRAASADQVFDLAAKSGALASDVANRLRAGNEFAHFYVSRAQMMRGCAAFGPAREDEEEALAALCGYDGASGLRAVVGGFAADARNTLDRLLAAPLSEFERYRAASENPGDADKLEDLGFRDGARLASVIDQWTALAGVEAGAGRFAALAPGLLTAFGETQRPDGAVRLFDTVIRAAFDKADQVLARFNAQDALRDGLVTAFGCFDAAVAPLTETERGVEIFFEERGAETPRNGAEWLSRFAPPPSGAPVEEIAAWRRESIARIALYAACGDMSFDAAASALEATGWEALARVFETTCKDDKTGEHLALHVFDGPARGLPGAPALFGFIADGGDPEEREKLARAFLEAVDSLGEGFFAVLPDVSHRPGGAAGPLAPDAAAFKSFVQSEAVAYDQILLSRGRVIAGADKARKTAKAALRTAVSNPRRADVLFRDLDRARAQRLRRDRAASEWDIEQTEGGLHDVELIISTLIYRHAAAQPAIQEGGADHALDVLARAGLVQQSVAETLKSARAFWTRLATARALAQWSDPQREPARPRFAALLARAAEVERFAQVRPIMRGYAEEATRLYTQLVLGRPSLSLVANA</sequence>
<evidence type="ECO:0000259" key="8">
    <source>
        <dbReference type="Pfam" id="PF03710"/>
    </source>
</evidence>
<keyword evidence="1 10" id="KW-0808">Transferase</keyword>
<feature type="domain" description="PII-uridylyltransferase/Glutamine-synthetase adenylyltransferase" evidence="9">
    <location>
        <begin position="790"/>
        <end position="872"/>
    </location>
</feature>
<keyword evidence="11" id="KW-1185">Reference proteome</keyword>
<evidence type="ECO:0000256" key="6">
    <source>
        <dbReference type="ARBA" id="ARBA00023268"/>
    </source>
</evidence>
<evidence type="ECO:0000256" key="5">
    <source>
        <dbReference type="ARBA" id="ARBA00022842"/>
    </source>
</evidence>
<keyword evidence="2 10" id="KW-0548">Nucleotidyltransferase</keyword>
<dbReference type="GO" id="GO:0005829">
    <property type="term" value="C:cytosol"/>
    <property type="evidence" value="ECO:0007669"/>
    <property type="project" value="TreeGrafter"/>
</dbReference>
<dbReference type="Gene3D" id="3.30.460.10">
    <property type="entry name" value="Beta Polymerase, domain 2"/>
    <property type="match status" value="2"/>
</dbReference>
<organism evidence="10 11">
    <name type="scientific">Amphiplicatus metriothermophilus</name>
    <dbReference type="NCBI Taxonomy" id="1519374"/>
    <lineage>
        <taxon>Bacteria</taxon>
        <taxon>Pseudomonadati</taxon>
        <taxon>Pseudomonadota</taxon>
        <taxon>Alphaproteobacteria</taxon>
        <taxon>Parvularculales</taxon>
        <taxon>Parvularculaceae</taxon>
        <taxon>Amphiplicatus</taxon>
    </lineage>
</organism>
<dbReference type="GO" id="GO:0008882">
    <property type="term" value="F:[glutamate-ammonia-ligase] adenylyltransferase activity"/>
    <property type="evidence" value="ECO:0007669"/>
    <property type="project" value="InterPro"/>
</dbReference>
<evidence type="ECO:0000256" key="1">
    <source>
        <dbReference type="ARBA" id="ARBA00022679"/>
    </source>
</evidence>
<dbReference type="PANTHER" id="PTHR30621">
    <property type="entry name" value="GLUTAMINE SYNTHETASE ADENYLYLTRANSFERASE"/>
    <property type="match status" value="1"/>
</dbReference>
<dbReference type="SUPFAM" id="SSF81301">
    <property type="entry name" value="Nucleotidyltransferase"/>
    <property type="match status" value="1"/>
</dbReference>
<evidence type="ECO:0000256" key="7">
    <source>
        <dbReference type="SAM" id="MobiDB-lite"/>
    </source>
</evidence>
<dbReference type="InterPro" id="IPR005190">
    <property type="entry name" value="GlnE_rpt_dom"/>
</dbReference>
<feature type="domain" description="Glutamate-ammonia ligase adenylyltransferase repeated" evidence="8">
    <location>
        <begin position="64"/>
        <end position="248"/>
    </location>
</feature>
<dbReference type="AlphaFoldDB" id="A0A239PR11"/>
<keyword evidence="4" id="KW-0067">ATP-binding</keyword>
<evidence type="ECO:0000256" key="2">
    <source>
        <dbReference type="ARBA" id="ARBA00022695"/>
    </source>
</evidence>
<evidence type="ECO:0000256" key="3">
    <source>
        <dbReference type="ARBA" id="ARBA00022741"/>
    </source>
</evidence>
<accession>A0A239PR11</accession>
<name>A0A239PR11_9PROT</name>
<dbReference type="GO" id="GO:0000820">
    <property type="term" value="P:regulation of glutamine family amino acid metabolic process"/>
    <property type="evidence" value="ECO:0007669"/>
    <property type="project" value="TreeGrafter"/>
</dbReference>
<dbReference type="Gene3D" id="1.20.120.330">
    <property type="entry name" value="Nucleotidyltransferases domain 2"/>
    <property type="match status" value="1"/>
</dbReference>
<dbReference type="Pfam" id="PF08335">
    <property type="entry name" value="GlnD_UR_UTase"/>
    <property type="match status" value="1"/>
</dbReference>